<protein>
    <submittedName>
        <fullName evidence="2">Uncharacterized protein</fullName>
    </submittedName>
</protein>
<organism evidence="2 3">
    <name type="scientific">Colletotrichum tamarilloi</name>
    <dbReference type="NCBI Taxonomy" id="1209934"/>
    <lineage>
        <taxon>Eukaryota</taxon>
        <taxon>Fungi</taxon>
        <taxon>Dikarya</taxon>
        <taxon>Ascomycota</taxon>
        <taxon>Pezizomycotina</taxon>
        <taxon>Sordariomycetes</taxon>
        <taxon>Hypocreomycetidae</taxon>
        <taxon>Glomerellales</taxon>
        <taxon>Glomerellaceae</taxon>
        <taxon>Colletotrichum</taxon>
        <taxon>Colletotrichum acutatum species complex</taxon>
    </lineage>
</organism>
<accession>A0ABQ9QNR1</accession>
<dbReference type="EMBL" id="MLFU01000128">
    <property type="protein sequence ID" value="KAK1479679.1"/>
    <property type="molecule type" value="Genomic_DNA"/>
</dbReference>
<evidence type="ECO:0000313" key="2">
    <source>
        <dbReference type="EMBL" id="KAK1479679.1"/>
    </source>
</evidence>
<proteinExistence type="predicted"/>
<dbReference type="GeneID" id="85414850"/>
<comment type="caution">
    <text evidence="2">The sequence shown here is derived from an EMBL/GenBank/DDBJ whole genome shotgun (WGS) entry which is preliminary data.</text>
</comment>
<gene>
    <name evidence="2" type="ORF">CTAM01_14613</name>
</gene>
<sequence length="108" mass="11798">MRYAKPSSAAPKSIPPPLPVRSSRRSAKHQEKRGEVAHLPQLIIPSDTDAYSLHRQDTSDALSRIAATPRGPCGLPTSLHLGIDVERATNLRRTLDAVADFDSVAEEY</sequence>
<dbReference type="RefSeq" id="XP_060374807.1">
    <property type="nucleotide sequence ID" value="XM_060530612.1"/>
</dbReference>
<evidence type="ECO:0000313" key="3">
    <source>
        <dbReference type="Proteomes" id="UP001227543"/>
    </source>
</evidence>
<evidence type="ECO:0000256" key="1">
    <source>
        <dbReference type="SAM" id="MobiDB-lite"/>
    </source>
</evidence>
<feature type="compositionally biased region" description="Low complexity" evidence="1">
    <location>
        <begin position="1"/>
        <end position="12"/>
    </location>
</feature>
<dbReference type="Proteomes" id="UP001227543">
    <property type="component" value="Unassembled WGS sequence"/>
</dbReference>
<feature type="region of interest" description="Disordered" evidence="1">
    <location>
        <begin position="1"/>
        <end position="38"/>
    </location>
</feature>
<keyword evidence="3" id="KW-1185">Reference proteome</keyword>
<reference evidence="2 3" key="1">
    <citation type="submission" date="2016-10" db="EMBL/GenBank/DDBJ databases">
        <title>The genome sequence of Colletotrichum fioriniae PJ7.</title>
        <authorList>
            <person name="Baroncelli R."/>
        </authorList>
    </citation>
    <scope>NUCLEOTIDE SEQUENCE [LARGE SCALE GENOMIC DNA]</scope>
    <source>
        <strain evidence="2 3">Tom-12</strain>
    </source>
</reference>
<name>A0ABQ9QNR1_9PEZI</name>